<organism evidence="1">
    <name type="scientific">marine sediment metagenome</name>
    <dbReference type="NCBI Taxonomy" id="412755"/>
    <lineage>
        <taxon>unclassified sequences</taxon>
        <taxon>metagenomes</taxon>
        <taxon>ecological metagenomes</taxon>
    </lineage>
</organism>
<sequence>DEKEEVHVEITGPWGEIRGLLSQPCFKQIWFDPASPRMQVE</sequence>
<protein>
    <submittedName>
        <fullName evidence="1">Uncharacterized protein</fullName>
    </submittedName>
</protein>
<feature type="non-terminal residue" evidence="1">
    <location>
        <position position="1"/>
    </location>
</feature>
<evidence type="ECO:0000313" key="1">
    <source>
        <dbReference type="EMBL" id="GAJ00231.1"/>
    </source>
</evidence>
<name>X1UK07_9ZZZZ</name>
<dbReference type="EMBL" id="BARW01017226">
    <property type="protein sequence ID" value="GAJ00231.1"/>
    <property type="molecule type" value="Genomic_DNA"/>
</dbReference>
<proteinExistence type="predicted"/>
<gene>
    <name evidence="1" type="ORF">S12H4_29812</name>
</gene>
<accession>X1UK07</accession>
<dbReference type="AlphaFoldDB" id="X1UK07"/>
<reference evidence="1" key="1">
    <citation type="journal article" date="2014" name="Front. Microbiol.">
        <title>High frequency of phylogenetically diverse reductive dehalogenase-homologous genes in deep subseafloor sedimentary metagenomes.</title>
        <authorList>
            <person name="Kawai M."/>
            <person name="Futagami T."/>
            <person name="Toyoda A."/>
            <person name="Takaki Y."/>
            <person name="Nishi S."/>
            <person name="Hori S."/>
            <person name="Arai W."/>
            <person name="Tsubouchi T."/>
            <person name="Morono Y."/>
            <person name="Uchiyama I."/>
            <person name="Ito T."/>
            <person name="Fujiyama A."/>
            <person name="Inagaki F."/>
            <person name="Takami H."/>
        </authorList>
    </citation>
    <scope>NUCLEOTIDE SEQUENCE</scope>
    <source>
        <strain evidence="1">Expedition CK06-06</strain>
    </source>
</reference>
<comment type="caution">
    <text evidence="1">The sequence shown here is derived from an EMBL/GenBank/DDBJ whole genome shotgun (WGS) entry which is preliminary data.</text>
</comment>